<dbReference type="Pfam" id="PF04101">
    <property type="entry name" value="Glyco_tran_28_C"/>
    <property type="match status" value="1"/>
</dbReference>
<sequence length="356" mass="40177">MRNGNIIIASSGTGGHIYPGIALAEEFKSKGYNPVFFISNNAASIKILKNSGFEYIEFNVSGMPRKISFLFITFLVKMKFSFFKALRKIVKLNPLAVVGTGGYIAVPVLFAAKILHKKTFIHEQNAVPGKANILLNKIVDKTFINFQSSEKYFKKNTILSDYPVRKNILSVSKEKILRELKFESGIFTFLVFGGSLGAVKLNEVACETLLKLSFKNRIRVLHITGFGNYIKIQEKVGDNPDYRVFEYMYNIGAAYAASDVVICRSGAGSVFELRALDKPAILVPYPYATDNHQYWNAKEIEKKGKVIIIEEKNLTKENLSNAVYALKENIKINTAENIIKFTRKLIFEEMIKCIKF</sequence>
<feature type="binding site" evidence="10">
    <location>
        <position position="125"/>
    </location>
    <ligand>
        <name>UDP-N-acetyl-alpha-D-glucosamine</name>
        <dbReference type="ChEBI" id="CHEBI:57705"/>
    </ligand>
</feature>
<evidence type="ECO:0000259" key="12">
    <source>
        <dbReference type="Pfam" id="PF03033"/>
    </source>
</evidence>
<dbReference type="Proteomes" id="UP000095237">
    <property type="component" value="Unassembled WGS sequence"/>
</dbReference>
<dbReference type="Gene3D" id="3.40.50.2000">
    <property type="entry name" value="Glycogen Phosphorylase B"/>
    <property type="match status" value="2"/>
</dbReference>
<evidence type="ECO:0000256" key="10">
    <source>
        <dbReference type="HAMAP-Rule" id="MF_00033"/>
    </source>
</evidence>
<dbReference type="CDD" id="cd03785">
    <property type="entry name" value="GT28_MurG"/>
    <property type="match status" value="1"/>
</dbReference>
<keyword evidence="4 10" id="KW-0808">Transferase</keyword>
<keyword evidence="6 10" id="KW-0573">Peptidoglycan synthesis</keyword>
<dbReference type="NCBIfam" id="TIGR01133">
    <property type="entry name" value="murG"/>
    <property type="match status" value="1"/>
</dbReference>
<feature type="binding site" evidence="10">
    <location>
        <position position="165"/>
    </location>
    <ligand>
        <name>UDP-N-acetyl-alpha-D-glucosamine</name>
        <dbReference type="ChEBI" id="CHEBI:57705"/>
    </ligand>
</feature>
<comment type="function">
    <text evidence="10">Cell wall formation. Catalyzes the transfer of a GlcNAc subunit on undecaprenyl-pyrophosphoryl-MurNAc-pentapeptide (lipid intermediate I) to form undecaprenyl-pyrophosphoryl-MurNAc-(pentapeptide)GlcNAc (lipid intermediate II).</text>
</comment>
<dbReference type="InterPro" id="IPR004276">
    <property type="entry name" value="GlycoTrans_28_N"/>
</dbReference>
<keyword evidence="11" id="KW-1133">Transmembrane helix</keyword>
<dbReference type="EC" id="2.4.1.227" evidence="10"/>
<evidence type="ECO:0000256" key="8">
    <source>
        <dbReference type="ARBA" id="ARBA00023306"/>
    </source>
</evidence>
<protein>
    <recommendedName>
        <fullName evidence="10">UDP-N-acetylglucosamine--N-acetylmuramyl-(pentapeptide) pyrophosphoryl-undecaprenol N-acetylglucosamine transferase</fullName>
        <ecNumber evidence="10">2.4.1.227</ecNumber>
    </recommendedName>
    <alternativeName>
        <fullName evidence="10">Undecaprenyl-PP-MurNAc-pentapeptide-UDPGlcNAc GlcNAc transferase</fullName>
    </alternativeName>
</protein>
<dbReference type="GO" id="GO:0051301">
    <property type="term" value="P:cell division"/>
    <property type="evidence" value="ECO:0007669"/>
    <property type="project" value="UniProtKB-KW"/>
</dbReference>
<comment type="subcellular location">
    <subcellularLocation>
        <location evidence="10">Cell membrane</location>
        <topology evidence="10">Peripheral membrane protein</topology>
        <orientation evidence="10">Cytoplasmic side</orientation>
    </subcellularLocation>
</comment>
<evidence type="ECO:0000256" key="3">
    <source>
        <dbReference type="ARBA" id="ARBA00022676"/>
    </source>
</evidence>
<dbReference type="UniPathway" id="UPA00219"/>
<evidence type="ECO:0000256" key="5">
    <source>
        <dbReference type="ARBA" id="ARBA00022960"/>
    </source>
</evidence>
<dbReference type="EMBL" id="LNVX01000697">
    <property type="protein sequence ID" value="OEG69474.1"/>
    <property type="molecule type" value="Genomic_DNA"/>
</dbReference>
<dbReference type="GO" id="GO:0008360">
    <property type="term" value="P:regulation of cell shape"/>
    <property type="evidence" value="ECO:0007669"/>
    <property type="project" value="UniProtKB-KW"/>
</dbReference>
<dbReference type="GO" id="GO:0050511">
    <property type="term" value="F:undecaprenyldiphospho-muramoylpentapeptide beta-N-acetylglucosaminyltransferase activity"/>
    <property type="evidence" value="ECO:0007669"/>
    <property type="project" value="UniProtKB-UniRule"/>
</dbReference>
<keyword evidence="11" id="KW-0812">Transmembrane</keyword>
<keyword evidence="7 10" id="KW-0472">Membrane</keyword>
<dbReference type="InterPro" id="IPR007235">
    <property type="entry name" value="Glyco_trans_28_C"/>
</dbReference>
<organism evidence="14 15">
    <name type="scientific">Endomicrobium trichonymphae</name>
    <dbReference type="NCBI Taxonomy" id="1408204"/>
    <lineage>
        <taxon>Bacteria</taxon>
        <taxon>Pseudomonadati</taxon>
        <taxon>Elusimicrobiota</taxon>
        <taxon>Endomicrobiia</taxon>
        <taxon>Endomicrobiales</taxon>
        <taxon>Endomicrobiaceae</taxon>
        <taxon>Candidatus Endomicrobiellum</taxon>
    </lineage>
</organism>
<comment type="catalytic activity">
    <reaction evidence="10">
        <text>di-trans,octa-cis-undecaprenyl diphospho-N-acetyl-alpha-D-muramoyl-L-alanyl-D-glutamyl-meso-2,6-diaminopimeloyl-D-alanyl-D-alanine + UDP-N-acetyl-alpha-D-glucosamine = di-trans,octa-cis-undecaprenyl diphospho-[N-acetyl-alpha-D-glucosaminyl-(1-&gt;4)]-N-acetyl-alpha-D-muramoyl-L-alanyl-D-glutamyl-meso-2,6-diaminopimeloyl-D-alanyl-D-alanine + UDP + H(+)</text>
        <dbReference type="Rhea" id="RHEA:31227"/>
        <dbReference type="ChEBI" id="CHEBI:15378"/>
        <dbReference type="ChEBI" id="CHEBI:57705"/>
        <dbReference type="ChEBI" id="CHEBI:58223"/>
        <dbReference type="ChEBI" id="CHEBI:61387"/>
        <dbReference type="ChEBI" id="CHEBI:61388"/>
        <dbReference type="EC" id="2.4.1.227"/>
    </reaction>
</comment>
<evidence type="ECO:0000256" key="4">
    <source>
        <dbReference type="ARBA" id="ARBA00022679"/>
    </source>
</evidence>
<dbReference type="InterPro" id="IPR006009">
    <property type="entry name" value="GlcNAc_MurG"/>
</dbReference>
<evidence type="ECO:0000256" key="2">
    <source>
        <dbReference type="ARBA" id="ARBA00022618"/>
    </source>
</evidence>
<feature type="binding site" evidence="10">
    <location>
        <position position="195"/>
    </location>
    <ligand>
        <name>UDP-N-acetyl-alpha-D-glucosamine</name>
        <dbReference type="ChEBI" id="CHEBI:57705"/>
    </ligand>
</feature>
<evidence type="ECO:0000256" key="1">
    <source>
        <dbReference type="ARBA" id="ARBA00022475"/>
    </source>
</evidence>
<keyword evidence="2 10" id="KW-0132">Cell division</keyword>
<comment type="similarity">
    <text evidence="10">Belongs to the glycosyltransferase 28 family. MurG subfamily.</text>
</comment>
<keyword evidence="3 10" id="KW-0328">Glycosyltransferase</keyword>
<keyword evidence="9 10" id="KW-0961">Cell wall biogenesis/degradation</keyword>
<dbReference type="PANTHER" id="PTHR21015">
    <property type="entry name" value="UDP-N-ACETYLGLUCOSAMINE--N-ACETYLMURAMYL-(PENTAPEPTIDE) PYROPHOSPHORYL-UNDECAPRENOL N-ACETYLGLUCOSAMINE TRANSFERASE 1"/>
    <property type="match status" value="1"/>
</dbReference>
<evidence type="ECO:0000256" key="11">
    <source>
        <dbReference type="SAM" id="Phobius"/>
    </source>
</evidence>
<comment type="pathway">
    <text evidence="10">Cell wall biogenesis; peptidoglycan biosynthesis.</text>
</comment>
<comment type="caution">
    <text evidence="14">The sequence shown here is derived from an EMBL/GenBank/DDBJ whole genome shotgun (WGS) entry which is preliminary data.</text>
</comment>
<dbReference type="GO" id="GO:0005886">
    <property type="term" value="C:plasma membrane"/>
    <property type="evidence" value="ECO:0007669"/>
    <property type="project" value="UniProtKB-SubCell"/>
</dbReference>
<accession>A0A1E5IGD3</accession>
<dbReference type="GO" id="GO:0071555">
    <property type="term" value="P:cell wall organization"/>
    <property type="evidence" value="ECO:0007669"/>
    <property type="project" value="UniProtKB-KW"/>
</dbReference>
<keyword evidence="15" id="KW-1185">Reference proteome</keyword>
<comment type="caution">
    <text evidence="10">Lacks conserved residue(s) required for the propagation of feature annotation.</text>
</comment>
<dbReference type="Pfam" id="PF03033">
    <property type="entry name" value="Glyco_transf_28"/>
    <property type="match status" value="1"/>
</dbReference>
<feature type="binding site" evidence="10">
    <location>
        <begin position="13"/>
        <end position="15"/>
    </location>
    <ligand>
        <name>UDP-N-acetyl-alpha-D-glucosamine</name>
        <dbReference type="ChEBI" id="CHEBI:57705"/>
    </ligand>
</feature>
<evidence type="ECO:0000259" key="13">
    <source>
        <dbReference type="Pfam" id="PF04101"/>
    </source>
</evidence>
<dbReference type="GO" id="GO:0005975">
    <property type="term" value="P:carbohydrate metabolic process"/>
    <property type="evidence" value="ECO:0007669"/>
    <property type="project" value="InterPro"/>
</dbReference>
<evidence type="ECO:0000313" key="14">
    <source>
        <dbReference type="EMBL" id="OEG69474.1"/>
    </source>
</evidence>
<feature type="transmembrane region" description="Helical" evidence="11">
    <location>
        <begin position="92"/>
        <end position="112"/>
    </location>
</feature>
<dbReference type="GO" id="GO:0009252">
    <property type="term" value="P:peptidoglycan biosynthetic process"/>
    <property type="evidence" value="ECO:0007669"/>
    <property type="project" value="UniProtKB-UniRule"/>
</dbReference>
<dbReference type="HAMAP" id="MF_00033">
    <property type="entry name" value="MurG"/>
    <property type="match status" value="1"/>
</dbReference>
<reference evidence="14 15" key="1">
    <citation type="submission" date="2015-11" db="EMBL/GenBank/DDBJ databases">
        <title>Evidence for parallel genomic evolution in an endosymbiosis of termite gut flagellates.</title>
        <authorList>
            <person name="Zheng H."/>
        </authorList>
    </citation>
    <scope>NUCLEOTIDE SEQUENCE [LARGE SCALE GENOMIC DNA]</scope>
    <source>
        <strain evidence="14 15">CET450</strain>
    </source>
</reference>
<dbReference type="GO" id="GO:0051991">
    <property type="term" value="F:UDP-N-acetyl-D-glucosamine:N-acetylmuramoyl-L-alanyl-D-glutamyl-meso-2,6-diaminopimelyl-D-alanyl-D-alanine-diphosphoundecaprenol 4-beta-N-acetylglucosaminlytransferase activity"/>
    <property type="evidence" value="ECO:0007669"/>
    <property type="project" value="RHEA"/>
</dbReference>
<name>A0A1E5IGD3_ENDTX</name>
<evidence type="ECO:0000256" key="7">
    <source>
        <dbReference type="ARBA" id="ARBA00023136"/>
    </source>
</evidence>
<keyword evidence="1 10" id="KW-1003">Cell membrane</keyword>
<keyword evidence="5 10" id="KW-0133">Cell shape</keyword>
<evidence type="ECO:0000256" key="9">
    <source>
        <dbReference type="ARBA" id="ARBA00023316"/>
    </source>
</evidence>
<dbReference type="PANTHER" id="PTHR21015:SF22">
    <property type="entry name" value="GLYCOSYLTRANSFERASE"/>
    <property type="match status" value="1"/>
</dbReference>
<feature type="domain" description="Glycosyltransferase family 28 N-terminal" evidence="12">
    <location>
        <begin position="6"/>
        <end position="144"/>
    </location>
</feature>
<proteinExistence type="inferred from homology"/>
<keyword evidence="8 10" id="KW-0131">Cell cycle</keyword>
<dbReference type="SUPFAM" id="SSF53756">
    <property type="entry name" value="UDP-Glycosyltransferase/glycogen phosphorylase"/>
    <property type="match status" value="1"/>
</dbReference>
<evidence type="ECO:0000313" key="15">
    <source>
        <dbReference type="Proteomes" id="UP000095237"/>
    </source>
</evidence>
<evidence type="ECO:0000256" key="6">
    <source>
        <dbReference type="ARBA" id="ARBA00022984"/>
    </source>
</evidence>
<feature type="domain" description="Glycosyl transferase family 28 C-terminal" evidence="13">
    <location>
        <begin position="189"/>
        <end position="335"/>
    </location>
</feature>
<gene>
    <name evidence="10" type="primary">murG</name>
    <name evidence="14" type="ORF">ATZ36_09345</name>
</gene>
<dbReference type="AlphaFoldDB" id="A0A1E5IGD3"/>
<feature type="binding site" evidence="10">
    <location>
        <position position="293"/>
    </location>
    <ligand>
        <name>UDP-N-acetyl-alpha-D-glucosamine</name>
        <dbReference type="ChEBI" id="CHEBI:57705"/>
    </ligand>
</feature>